<comment type="caution">
    <text evidence="3">The sequence shown here is derived from an EMBL/GenBank/DDBJ whole genome shotgun (WGS) entry which is preliminary data.</text>
</comment>
<keyword evidence="2" id="KW-0732">Signal</keyword>
<dbReference type="InterPro" id="IPR011990">
    <property type="entry name" value="TPR-like_helical_dom_sf"/>
</dbReference>
<dbReference type="PANTHER" id="PTHR12558:SF13">
    <property type="entry name" value="CELL DIVISION CYCLE PROTEIN 27 HOMOLOG"/>
    <property type="match status" value="1"/>
</dbReference>
<dbReference type="SUPFAM" id="SSF48452">
    <property type="entry name" value="TPR-like"/>
    <property type="match status" value="2"/>
</dbReference>
<dbReference type="InterPro" id="IPR019734">
    <property type="entry name" value="TPR_rpt"/>
</dbReference>
<dbReference type="Proteomes" id="UP000664277">
    <property type="component" value="Unassembled WGS sequence"/>
</dbReference>
<dbReference type="EMBL" id="JAFLCK010000028">
    <property type="protein sequence ID" value="MBN8661988.1"/>
    <property type="molecule type" value="Genomic_DNA"/>
</dbReference>
<organism evidence="3 4">
    <name type="scientific">Candidatus Obscuribacter phosphatis</name>
    <dbReference type="NCBI Taxonomy" id="1906157"/>
    <lineage>
        <taxon>Bacteria</taxon>
        <taxon>Bacillati</taxon>
        <taxon>Candidatus Melainabacteria</taxon>
        <taxon>Candidatus Obscuribacterales</taxon>
        <taxon>Candidatus Obscuribacteraceae</taxon>
        <taxon>Candidatus Obscuribacter</taxon>
    </lineage>
</organism>
<dbReference type="AlphaFoldDB" id="A0A8J7PHN5"/>
<name>A0A8J7PHN5_9BACT</name>
<protein>
    <submittedName>
        <fullName evidence="3">Tetratricopeptide repeat protein</fullName>
    </submittedName>
</protein>
<accession>A0A8J7PHN5</accession>
<feature type="signal peptide" evidence="2">
    <location>
        <begin position="1"/>
        <end position="29"/>
    </location>
</feature>
<dbReference type="PANTHER" id="PTHR12558">
    <property type="entry name" value="CELL DIVISION CYCLE 16,23,27"/>
    <property type="match status" value="1"/>
</dbReference>
<evidence type="ECO:0000256" key="1">
    <source>
        <dbReference type="PROSITE-ProRule" id="PRU00339"/>
    </source>
</evidence>
<dbReference type="Gene3D" id="1.25.40.10">
    <property type="entry name" value="Tetratricopeptide repeat domain"/>
    <property type="match status" value="2"/>
</dbReference>
<dbReference type="Pfam" id="PF13181">
    <property type="entry name" value="TPR_8"/>
    <property type="match status" value="1"/>
</dbReference>
<sequence>MSHQITMRLSAGLALILSLLASICICAQAKAPAATKVPDSEADTVRQIRRIPEEKRTPLQKAILWVKTDKVEKAKPILEKIIKAEPDNAIALETLGEALFNENLDGSQHNQARTYLTRAATIAPERGCAFRMLAEIDMTDGNFKKALVNCNKALRADRPCRVAHRTKAAALSNLKRYDDALKEMEKYFKYVNRHDNANLRDREMYGACLQDAGKFDEAIRFYKSWLDKGYSDMVAMSLADCQFKAGKREEALATISETIRRNQMDELALQRRAGYYLDMQRYKEALNDLNKALELGGNNRLLLQRAKVFEKMGLKEKAADDRRKAGAP</sequence>
<dbReference type="SMART" id="SM00028">
    <property type="entry name" value="TPR"/>
    <property type="match status" value="4"/>
</dbReference>
<keyword evidence="1" id="KW-0802">TPR repeat</keyword>
<evidence type="ECO:0000256" key="2">
    <source>
        <dbReference type="SAM" id="SignalP"/>
    </source>
</evidence>
<feature type="repeat" description="TPR" evidence="1">
    <location>
        <begin position="266"/>
        <end position="299"/>
    </location>
</feature>
<dbReference type="PROSITE" id="PS50005">
    <property type="entry name" value="TPR"/>
    <property type="match status" value="1"/>
</dbReference>
<feature type="chain" id="PRO_5035288010" evidence="2">
    <location>
        <begin position="30"/>
        <end position="328"/>
    </location>
</feature>
<evidence type="ECO:0000313" key="3">
    <source>
        <dbReference type="EMBL" id="MBN8661988.1"/>
    </source>
</evidence>
<reference evidence="3" key="1">
    <citation type="submission" date="2021-02" db="EMBL/GenBank/DDBJ databases">
        <title>Genome-Resolved Metagenomics of a Microbial Community Performing Photosynthetic Biological Nutrient Removal.</title>
        <authorList>
            <person name="Mcdaniel E.A."/>
        </authorList>
    </citation>
    <scope>NUCLEOTIDE SEQUENCE</scope>
    <source>
        <strain evidence="3">UWPOB_OBS1</strain>
    </source>
</reference>
<proteinExistence type="predicted"/>
<evidence type="ECO:0000313" key="4">
    <source>
        <dbReference type="Proteomes" id="UP000664277"/>
    </source>
</evidence>
<gene>
    <name evidence="3" type="ORF">J0M35_16590</name>
</gene>